<dbReference type="PROSITE" id="PS50005">
    <property type="entry name" value="TPR"/>
    <property type="match status" value="1"/>
</dbReference>
<evidence type="ECO:0000256" key="1">
    <source>
        <dbReference type="PROSITE-ProRule" id="PRU00339"/>
    </source>
</evidence>
<feature type="coiled-coil region" evidence="2">
    <location>
        <begin position="307"/>
        <end position="341"/>
    </location>
</feature>
<feature type="compositionally biased region" description="Polar residues" evidence="3">
    <location>
        <begin position="490"/>
        <end position="501"/>
    </location>
</feature>
<feature type="region of interest" description="Disordered" evidence="3">
    <location>
        <begin position="1"/>
        <end position="31"/>
    </location>
</feature>
<dbReference type="SUPFAM" id="SSF48452">
    <property type="entry name" value="TPR-like"/>
    <property type="match status" value="1"/>
</dbReference>
<keyword evidence="1" id="KW-0802">TPR repeat</keyword>
<feature type="region of interest" description="Disordered" evidence="3">
    <location>
        <begin position="274"/>
        <end position="307"/>
    </location>
</feature>
<reference evidence="4 5" key="1">
    <citation type="submission" date="2019-03" db="EMBL/GenBank/DDBJ databases">
        <title>Single cell metagenomics reveals metabolic interactions within the superorganism composed of flagellate Streblomastix strix and complex community of Bacteroidetes bacteria on its surface.</title>
        <authorList>
            <person name="Treitli S.C."/>
            <person name="Kolisko M."/>
            <person name="Husnik F."/>
            <person name="Keeling P."/>
            <person name="Hampl V."/>
        </authorList>
    </citation>
    <scope>NUCLEOTIDE SEQUENCE [LARGE SCALE GENOMIC DNA]</scope>
    <source>
        <strain evidence="4">ST1C</strain>
    </source>
</reference>
<gene>
    <name evidence="4" type="ORF">EZS28_018145</name>
</gene>
<dbReference type="InterPro" id="IPR011990">
    <property type="entry name" value="TPR-like_helical_dom_sf"/>
</dbReference>
<evidence type="ECO:0000313" key="5">
    <source>
        <dbReference type="Proteomes" id="UP000324800"/>
    </source>
</evidence>
<dbReference type="PANTHER" id="PTHR46014">
    <property type="entry name" value="TETRATRICOPEPTIDE REPEAT PROTEIN 1"/>
    <property type="match status" value="1"/>
</dbReference>
<feature type="region of interest" description="Disordered" evidence="3">
    <location>
        <begin position="415"/>
        <end position="531"/>
    </location>
</feature>
<keyword evidence="2" id="KW-0175">Coiled coil</keyword>
<accession>A0A5J4VV81</accession>
<proteinExistence type="predicted"/>
<feature type="compositionally biased region" description="Basic and acidic residues" evidence="3">
    <location>
        <begin position="1"/>
        <end position="13"/>
    </location>
</feature>
<evidence type="ECO:0000256" key="2">
    <source>
        <dbReference type="SAM" id="Coils"/>
    </source>
</evidence>
<dbReference type="InterPro" id="IPR019734">
    <property type="entry name" value="TPR_rpt"/>
</dbReference>
<dbReference type="Pfam" id="PF13181">
    <property type="entry name" value="TPR_8"/>
    <property type="match status" value="1"/>
</dbReference>
<feature type="region of interest" description="Disordered" evidence="3">
    <location>
        <begin position="65"/>
        <end position="116"/>
    </location>
</feature>
<dbReference type="EMBL" id="SNRW01004854">
    <property type="protein sequence ID" value="KAA6386330.1"/>
    <property type="molecule type" value="Genomic_DNA"/>
</dbReference>
<feature type="compositionally biased region" description="Low complexity" evidence="3">
    <location>
        <begin position="282"/>
        <end position="304"/>
    </location>
</feature>
<dbReference type="Proteomes" id="UP000324800">
    <property type="component" value="Unassembled WGS sequence"/>
</dbReference>
<dbReference type="PANTHER" id="PTHR46014:SF1">
    <property type="entry name" value="TETRATRICOPEPTIDE REPEAT PROTEIN 1"/>
    <property type="match status" value="1"/>
</dbReference>
<dbReference type="SMART" id="SM00028">
    <property type="entry name" value="TPR"/>
    <property type="match status" value="3"/>
</dbReference>
<protein>
    <submittedName>
        <fullName evidence="4">Putative Tetratricopeptide repeat protein 1</fullName>
    </submittedName>
</protein>
<sequence>MSSQSKGEEEGKGVESSPSRLEEEIEINFQRAKERKVVGNELFSQGNLNAAKEVFLEVIGLLPSPSYLEQKDEDDDDIEQEDVAEEEDEDDEEGGDQNEQERKPRKKQNPDFNERKEITDLRATTMNNISLCCLKLGDNEGTIEYADKVLKHPGFDQNVKAFYRRAMAEENIKKYEEALADFKIAQQLNPDMQEANVAIVRLEKLVAEKQEAQKKEMLDKLKGLGNSLLGKIGLSLDNFKVNKDPNSGGYNESSGTDSSPKVLKQKFQTLKPSRIEKFSTVNNARNNNDNSYSSDNESDSASSSGRMARAHELLRKMRLKLEETKKERNKLSEKAMILERQRERSGMWGQDVLSHWIQAEEVKGKMNIELIQLRKQSCEQDGEQNKYNLEQEIQKRLIIEKENWTIEEILRQKDLKRKKKKQIRNKSQNKKNRSESSSNENSNKSDQDDNNSNIDNITQSDDEFSINKRGINKNKKNASSRSKSIKRNQSKGSAPIISQNKQFKDLQQESTKLSEQLKVSEYQNEEERKQREEVEYAIRSLVDEAEAMVSRIKSNKDEISIKASIIVIN</sequence>
<name>A0A5J4VV81_9EUKA</name>
<organism evidence="4 5">
    <name type="scientific">Streblomastix strix</name>
    <dbReference type="NCBI Taxonomy" id="222440"/>
    <lineage>
        <taxon>Eukaryota</taxon>
        <taxon>Metamonada</taxon>
        <taxon>Preaxostyla</taxon>
        <taxon>Oxymonadida</taxon>
        <taxon>Streblomastigidae</taxon>
        <taxon>Streblomastix</taxon>
    </lineage>
</organism>
<feature type="coiled-coil region" evidence="2">
    <location>
        <begin position="165"/>
        <end position="227"/>
    </location>
</feature>
<feature type="repeat" description="TPR" evidence="1">
    <location>
        <begin position="159"/>
        <end position="192"/>
    </location>
</feature>
<dbReference type="OrthoDB" id="1872379at2759"/>
<feature type="compositionally biased region" description="Basic residues" evidence="3">
    <location>
        <begin position="415"/>
        <end position="431"/>
    </location>
</feature>
<evidence type="ECO:0000313" key="4">
    <source>
        <dbReference type="EMBL" id="KAA6386330.1"/>
    </source>
</evidence>
<comment type="caution">
    <text evidence="4">The sequence shown here is derived from an EMBL/GenBank/DDBJ whole genome shotgun (WGS) entry which is preliminary data.</text>
</comment>
<feature type="compositionally biased region" description="Basic residues" evidence="3">
    <location>
        <begin position="470"/>
        <end position="489"/>
    </location>
</feature>
<feature type="compositionally biased region" description="Low complexity" evidence="3">
    <location>
        <begin position="435"/>
        <end position="457"/>
    </location>
</feature>
<dbReference type="InterPro" id="IPR052769">
    <property type="entry name" value="TPR_domain_protein"/>
</dbReference>
<dbReference type="Gene3D" id="1.25.40.10">
    <property type="entry name" value="Tetratricopeptide repeat domain"/>
    <property type="match status" value="1"/>
</dbReference>
<feature type="compositionally biased region" description="Acidic residues" evidence="3">
    <location>
        <begin position="71"/>
        <end position="98"/>
    </location>
</feature>
<evidence type="ECO:0000256" key="3">
    <source>
        <dbReference type="SAM" id="MobiDB-lite"/>
    </source>
</evidence>
<dbReference type="AlphaFoldDB" id="A0A5J4VV81"/>